<proteinExistence type="predicted"/>
<reference evidence="2 3" key="1">
    <citation type="journal article" date="2013" name="Genome Announc.">
        <title>Whole Genome Sequencing of Thermus oshimai JL-2 and Thermus thermophilus JL-18, Incomplete Denitrifiers from the United States Great Basin.</title>
        <authorList>
            <person name="Murugapiran S.K."/>
            <person name="Huntemann M."/>
            <person name="Wei C.L."/>
            <person name="Han J."/>
            <person name="Detter J.C."/>
            <person name="Han C.S."/>
            <person name="Erkkila T.H."/>
            <person name="Teshima H."/>
            <person name="Chen A."/>
            <person name="Kyrpides N."/>
            <person name="Mavrommatis K."/>
            <person name="Markowitz V."/>
            <person name="Szeto E."/>
            <person name="Ivanova N."/>
            <person name="Pagani I."/>
            <person name="Lam J."/>
            <person name="McDonald A.I."/>
            <person name="Dodsworth J.A."/>
            <person name="Pati A."/>
            <person name="Goodwin L."/>
            <person name="Peters L."/>
            <person name="Pitluck S."/>
            <person name="Woyke T."/>
            <person name="Hedlund B.P."/>
        </authorList>
    </citation>
    <scope>NUCLEOTIDE SEQUENCE</scope>
    <source>
        <strain evidence="2 3">JL-2</strain>
        <plasmid evidence="2">pTHEOS01</plasmid>
    </source>
</reference>
<keyword evidence="2" id="KW-0614">Plasmid</keyword>
<dbReference type="OrthoDB" id="3826063at2"/>
<accession>K7R1L7</accession>
<feature type="domain" description="Polymerase nucleotidyl transferase" evidence="1">
    <location>
        <begin position="18"/>
        <end position="59"/>
    </location>
</feature>
<dbReference type="KEGG" id="tos:Theos_2223"/>
<geneLocation type="plasmid" evidence="2 3">
    <name>pTHEOS01</name>
</geneLocation>
<sequence length="129" mass="14648">MTRVFRLDRRARLEEVRRGAQALGELHPEVLAVVLFGSLARGEATAMSDADLLVLLAHTPWPFGERLVRYRPLGVRGVEVFPYTWEEAEAWLAEELGPIGPALKEGLVLFQREGAWERFRERAPFRPGP</sequence>
<protein>
    <submittedName>
        <fullName evidence="2">Putative nucleotidyltransferase</fullName>
    </submittedName>
</protein>
<dbReference type="AlphaFoldDB" id="K7R1L7"/>
<dbReference type="CDD" id="cd05403">
    <property type="entry name" value="NT_KNTase_like"/>
    <property type="match status" value="1"/>
</dbReference>
<dbReference type="PATRIC" id="fig|751945.3.peg.2162"/>
<gene>
    <name evidence="2" type="ORF">Theos_2223</name>
</gene>
<dbReference type="HOGENOM" id="CLU_130257_9_2_0"/>
<evidence type="ECO:0000313" key="2">
    <source>
        <dbReference type="EMBL" id="AFV77215.1"/>
    </source>
</evidence>
<dbReference type="InterPro" id="IPR002934">
    <property type="entry name" value="Polymerase_NTP_transf_dom"/>
</dbReference>
<keyword evidence="2" id="KW-0808">Transferase</keyword>
<dbReference type="GO" id="GO:0016779">
    <property type="term" value="F:nucleotidyltransferase activity"/>
    <property type="evidence" value="ECO:0007669"/>
    <property type="project" value="InterPro"/>
</dbReference>
<dbReference type="RefSeq" id="WP_015065213.1">
    <property type="nucleotide sequence ID" value="NC_019387.1"/>
</dbReference>
<dbReference type="EMBL" id="CP003250">
    <property type="protein sequence ID" value="AFV77215.1"/>
    <property type="molecule type" value="Genomic_DNA"/>
</dbReference>
<dbReference type="Pfam" id="PF01909">
    <property type="entry name" value="NTP_transf_2"/>
    <property type="match status" value="1"/>
</dbReference>
<organism evidence="2 3">
    <name type="scientific">Thermus oshimai JL-2</name>
    <dbReference type="NCBI Taxonomy" id="751945"/>
    <lineage>
        <taxon>Bacteria</taxon>
        <taxon>Thermotogati</taxon>
        <taxon>Deinococcota</taxon>
        <taxon>Deinococci</taxon>
        <taxon>Thermales</taxon>
        <taxon>Thermaceae</taxon>
        <taxon>Thermus</taxon>
    </lineage>
</organism>
<name>K7R1L7_THEOS</name>
<dbReference type="InterPro" id="IPR043519">
    <property type="entry name" value="NT_sf"/>
</dbReference>
<evidence type="ECO:0000259" key="1">
    <source>
        <dbReference type="Pfam" id="PF01909"/>
    </source>
</evidence>
<keyword evidence="3" id="KW-1185">Reference proteome</keyword>
<dbReference type="Proteomes" id="UP000000211">
    <property type="component" value="Plasmid pTHEOS01"/>
</dbReference>
<dbReference type="Gene3D" id="3.30.460.10">
    <property type="entry name" value="Beta Polymerase, domain 2"/>
    <property type="match status" value="1"/>
</dbReference>
<evidence type="ECO:0000313" key="3">
    <source>
        <dbReference type="Proteomes" id="UP000000211"/>
    </source>
</evidence>
<dbReference type="SUPFAM" id="SSF81301">
    <property type="entry name" value="Nucleotidyltransferase"/>
    <property type="match status" value="1"/>
</dbReference>